<evidence type="ECO:0008006" key="3">
    <source>
        <dbReference type="Google" id="ProtNLM"/>
    </source>
</evidence>
<dbReference type="HOGENOM" id="CLU_143321_0_0_0"/>
<proteinExistence type="predicted"/>
<sequence>MGKHGEYGGKVVQAVEYVYQWQYLVLAVNGVSGRLWWDWTSDMTSRALAGVVSQWGDQGLSTVVWDRARGHGGAADDAISVHRIEQPAYSPELNPAERVFEWLRSQIEGVVYGTLEAKREAVERALRELNASPARIQRLAGWAWIRDALTGVLE</sequence>
<dbReference type="GO" id="GO:0003676">
    <property type="term" value="F:nucleic acid binding"/>
    <property type="evidence" value="ECO:0007669"/>
    <property type="project" value="InterPro"/>
</dbReference>
<evidence type="ECO:0000313" key="2">
    <source>
        <dbReference type="Proteomes" id="UP000030700"/>
    </source>
</evidence>
<dbReference type="Proteomes" id="UP000030700">
    <property type="component" value="Unassembled WGS sequence"/>
</dbReference>
<dbReference type="InterPro" id="IPR036397">
    <property type="entry name" value="RNaseH_sf"/>
</dbReference>
<gene>
    <name evidence="1" type="ORF">U14_05272</name>
</gene>
<keyword evidence="2" id="KW-1185">Reference proteome</keyword>
<accession>A0A081BRG4</accession>
<organism evidence="1">
    <name type="scientific">Candidatus Moduliflexus flocculans</name>
    <dbReference type="NCBI Taxonomy" id="1499966"/>
    <lineage>
        <taxon>Bacteria</taxon>
        <taxon>Candidatus Moduliflexota</taxon>
        <taxon>Candidatus Moduliflexia</taxon>
        <taxon>Candidatus Moduliflexales</taxon>
        <taxon>Candidatus Moduliflexaceae</taxon>
    </lineage>
</organism>
<name>A0A081BRG4_9BACT</name>
<dbReference type="AlphaFoldDB" id="A0A081BRG4"/>
<evidence type="ECO:0000313" key="1">
    <source>
        <dbReference type="EMBL" id="GAK53995.1"/>
    </source>
</evidence>
<dbReference type="EMBL" id="DF820460">
    <property type="protein sequence ID" value="GAK53995.1"/>
    <property type="molecule type" value="Genomic_DNA"/>
</dbReference>
<reference evidence="1" key="1">
    <citation type="journal article" date="2015" name="PeerJ">
        <title>First genomic representation of candidate bacterial phylum KSB3 points to enhanced environmental sensing as a trigger of wastewater bulking.</title>
        <authorList>
            <person name="Sekiguchi Y."/>
            <person name="Ohashi A."/>
            <person name="Parks D.H."/>
            <person name="Yamauchi T."/>
            <person name="Tyson G.W."/>
            <person name="Hugenholtz P."/>
        </authorList>
    </citation>
    <scope>NUCLEOTIDE SEQUENCE [LARGE SCALE GENOMIC DNA]</scope>
</reference>
<protein>
    <recommendedName>
        <fullName evidence="3">Transposase</fullName>
    </recommendedName>
</protein>
<dbReference type="STRING" id="1499966.U14_05272"/>
<dbReference type="Gene3D" id="3.30.420.10">
    <property type="entry name" value="Ribonuclease H-like superfamily/Ribonuclease H"/>
    <property type="match status" value="1"/>
</dbReference>